<evidence type="ECO:0000313" key="11">
    <source>
        <dbReference type="EMBL" id="KKQ48380.1"/>
    </source>
</evidence>
<proteinExistence type="inferred from homology"/>
<reference evidence="11 12" key="1">
    <citation type="journal article" date="2015" name="Nature">
        <title>rRNA introns, odd ribosomes, and small enigmatic genomes across a large radiation of phyla.</title>
        <authorList>
            <person name="Brown C.T."/>
            <person name="Hug L.A."/>
            <person name="Thomas B.C."/>
            <person name="Sharon I."/>
            <person name="Castelle C.J."/>
            <person name="Singh A."/>
            <person name="Wilkins M.J."/>
            <person name="Williams K.H."/>
            <person name="Banfield J.F."/>
        </authorList>
    </citation>
    <scope>NUCLEOTIDE SEQUENCE [LARGE SCALE GENOMIC DNA]</scope>
</reference>
<dbReference type="InterPro" id="IPR038371">
    <property type="entry name" value="Cu_polyphenol_OxRdtase_sf"/>
</dbReference>
<dbReference type="Gene3D" id="3.60.140.10">
    <property type="entry name" value="CNF1/YfiH-like putative cysteine hydrolases"/>
    <property type="match status" value="1"/>
</dbReference>
<dbReference type="CDD" id="cd16833">
    <property type="entry name" value="YfiH"/>
    <property type="match status" value="1"/>
</dbReference>
<comment type="caution">
    <text evidence="11">The sequence shown here is derived from an EMBL/GenBank/DDBJ whole genome shotgun (WGS) entry which is preliminary data.</text>
</comment>
<dbReference type="GO" id="GO:0017061">
    <property type="term" value="F:S-methyl-5-thioadenosine phosphorylase activity"/>
    <property type="evidence" value="ECO:0007669"/>
    <property type="project" value="UniProtKB-EC"/>
</dbReference>
<evidence type="ECO:0000256" key="7">
    <source>
        <dbReference type="ARBA" id="ARBA00047989"/>
    </source>
</evidence>
<comment type="catalytic activity">
    <reaction evidence="1">
        <text>inosine + phosphate = alpha-D-ribose 1-phosphate + hypoxanthine</text>
        <dbReference type="Rhea" id="RHEA:27646"/>
        <dbReference type="ChEBI" id="CHEBI:17368"/>
        <dbReference type="ChEBI" id="CHEBI:17596"/>
        <dbReference type="ChEBI" id="CHEBI:43474"/>
        <dbReference type="ChEBI" id="CHEBI:57720"/>
        <dbReference type="EC" id="2.4.2.1"/>
    </reaction>
    <physiologicalReaction direction="left-to-right" evidence="1">
        <dbReference type="Rhea" id="RHEA:27647"/>
    </physiologicalReaction>
</comment>
<accession>A0A0G0IBM2</accession>
<name>A0A0G0IBM2_9BACT</name>
<dbReference type="Proteomes" id="UP000034231">
    <property type="component" value="Unassembled WGS sequence"/>
</dbReference>
<evidence type="ECO:0000256" key="6">
    <source>
        <dbReference type="ARBA" id="ARBA00022833"/>
    </source>
</evidence>
<comment type="catalytic activity">
    <reaction evidence="7">
        <text>adenosine + H2O + H(+) = inosine + NH4(+)</text>
        <dbReference type="Rhea" id="RHEA:24408"/>
        <dbReference type="ChEBI" id="CHEBI:15377"/>
        <dbReference type="ChEBI" id="CHEBI:15378"/>
        <dbReference type="ChEBI" id="CHEBI:16335"/>
        <dbReference type="ChEBI" id="CHEBI:17596"/>
        <dbReference type="ChEBI" id="CHEBI:28938"/>
        <dbReference type="EC" id="3.5.4.4"/>
    </reaction>
    <physiologicalReaction direction="left-to-right" evidence="7">
        <dbReference type="Rhea" id="RHEA:24409"/>
    </physiologicalReaction>
</comment>
<evidence type="ECO:0000256" key="4">
    <source>
        <dbReference type="ARBA" id="ARBA00022723"/>
    </source>
</evidence>
<keyword evidence="5" id="KW-0378">Hydrolase</keyword>
<dbReference type="GO" id="GO:0016787">
    <property type="term" value="F:hydrolase activity"/>
    <property type="evidence" value="ECO:0007669"/>
    <property type="project" value="UniProtKB-KW"/>
</dbReference>
<dbReference type="SUPFAM" id="SSF64438">
    <property type="entry name" value="CNF1/YfiH-like putative cysteine hydrolases"/>
    <property type="match status" value="1"/>
</dbReference>
<evidence type="ECO:0000256" key="1">
    <source>
        <dbReference type="ARBA" id="ARBA00000553"/>
    </source>
</evidence>
<dbReference type="NCBIfam" id="TIGR00726">
    <property type="entry name" value="peptidoglycan editing factor PgeF"/>
    <property type="match status" value="1"/>
</dbReference>
<evidence type="ECO:0000256" key="9">
    <source>
        <dbReference type="ARBA" id="ARBA00049893"/>
    </source>
</evidence>
<dbReference type="InterPro" id="IPR003730">
    <property type="entry name" value="Cu_polyphenol_OxRdtase"/>
</dbReference>
<dbReference type="PANTHER" id="PTHR30616">
    <property type="entry name" value="UNCHARACTERIZED PROTEIN YFIH"/>
    <property type="match status" value="1"/>
</dbReference>
<evidence type="ECO:0000256" key="5">
    <source>
        <dbReference type="ARBA" id="ARBA00022801"/>
    </source>
</evidence>
<sequence length="197" mass="22416">MIEFGSVKMKNIIRMEQIHGNKVSFVGKKDKGTIIKKCDGLLTDDPEVVLSLRVADCLPIFMYSPTTNSIGLIHAGWRGLYKGIINKAILALNKKFGTKAEDINIFIGPHICQKHYEVKNDVAEKFEQYPKALKKVRSKTHLDLGKVAKDQLIKSGINKDKIKFDRQCTFENKNLNSYRRGDLLARTDYLFRLPDSS</sequence>
<comment type="catalytic activity">
    <reaction evidence="9">
        <text>S-methyl-5'-thioadenosine + phosphate = 5-(methylsulfanyl)-alpha-D-ribose 1-phosphate + adenine</text>
        <dbReference type="Rhea" id="RHEA:11852"/>
        <dbReference type="ChEBI" id="CHEBI:16708"/>
        <dbReference type="ChEBI" id="CHEBI:17509"/>
        <dbReference type="ChEBI" id="CHEBI:43474"/>
        <dbReference type="ChEBI" id="CHEBI:58533"/>
        <dbReference type="EC" id="2.4.2.28"/>
    </reaction>
    <physiologicalReaction direction="left-to-right" evidence="9">
        <dbReference type="Rhea" id="RHEA:11853"/>
    </physiologicalReaction>
</comment>
<keyword evidence="3" id="KW-0808">Transferase</keyword>
<keyword evidence="4" id="KW-0479">Metal-binding</keyword>
<gene>
    <name evidence="11" type="ORF">US68_C0035G0004</name>
</gene>
<dbReference type="PANTHER" id="PTHR30616:SF2">
    <property type="entry name" value="PURINE NUCLEOSIDE PHOSPHORYLASE LACC1"/>
    <property type="match status" value="1"/>
</dbReference>
<keyword evidence="6" id="KW-0862">Zinc</keyword>
<dbReference type="EMBL" id="LBTX01000035">
    <property type="protein sequence ID" value="KKQ48380.1"/>
    <property type="molecule type" value="Genomic_DNA"/>
</dbReference>
<dbReference type="InterPro" id="IPR011324">
    <property type="entry name" value="Cytotoxic_necrot_fac-like_cat"/>
</dbReference>
<evidence type="ECO:0000256" key="2">
    <source>
        <dbReference type="ARBA" id="ARBA00007353"/>
    </source>
</evidence>
<evidence type="ECO:0000256" key="10">
    <source>
        <dbReference type="RuleBase" id="RU361274"/>
    </source>
</evidence>
<protein>
    <recommendedName>
        <fullName evidence="10">Purine nucleoside phosphorylase</fullName>
    </recommendedName>
</protein>
<evidence type="ECO:0000256" key="3">
    <source>
        <dbReference type="ARBA" id="ARBA00022679"/>
    </source>
</evidence>
<comment type="catalytic activity">
    <reaction evidence="8">
        <text>adenosine + phosphate = alpha-D-ribose 1-phosphate + adenine</text>
        <dbReference type="Rhea" id="RHEA:27642"/>
        <dbReference type="ChEBI" id="CHEBI:16335"/>
        <dbReference type="ChEBI" id="CHEBI:16708"/>
        <dbReference type="ChEBI" id="CHEBI:43474"/>
        <dbReference type="ChEBI" id="CHEBI:57720"/>
        <dbReference type="EC" id="2.4.2.1"/>
    </reaction>
    <physiologicalReaction direction="left-to-right" evidence="8">
        <dbReference type="Rhea" id="RHEA:27643"/>
    </physiologicalReaction>
</comment>
<organism evidence="11 12">
    <name type="scientific">Candidatus Shapirobacteria bacterium GW2011_GWE1_38_10</name>
    <dbReference type="NCBI Taxonomy" id="1618488"/>
    <lineage>
        <taxon>Bacteria</taxon>
        <taxon>Candidatus Shapironibacteriota</taxon>
    </lineage>
</organism>
<dbReference type="AlphaFoldDB" id="A0A0G0IBM2"/>
<evidence type="ECO:0000313" key="12">
    <source>
        <dbReference type="Proteomes" id="UP000034231"/>
    </source>
</evidence>
<dbReference type="Pfam" id="PF02578">
    <property type="entry name" value="Cu-oxidase_4"/>
    <property type="match status" value="1"/>
</dbReference>
<evidence type="ECO:0000256" key="8">
    <source>
        <dbReference type="ARBA" id="ARBA00048968"/>
    </source>
</evidence>
<comment type="similarity">
    <text evidence="2 10">Belongs to the purine nucleoside phosphorylase YfiH/LACC1 family.</text>
</comment>
<dbReference type="GO" id="GO:0005507">
    <property type="term" value="F:copper ion binding"/>
    <property type="evidence" value="ECO:0007669"/>
    <property type="project" value="TreeGrafter"/>
</dbReference>